<feature type="region of interest" description="Disordered" evidence="1">
    <location>
        <begin position="109"/>
        <end position="147"/>
    </location>
</feature>
<evidence type="ECO:0000256" key="1">
    <source>
        <dbReference type="SAM" id="MobiDB-lite"/>
    </source>
</evidence>
<organism evidence="2 3">
    <name type="scientific">Streptomyces corynorhini</name>
    <dbReference type="NCBI Taxonomy" id="2282652"/>
    <lineage>
        <taxon>Bacteria</taxon>
        <taxon>Bacillati</taxon>
        <taxon>Actinomycetota</taxon>
        <taxon>Actinomycetes</taxon>
        <taxon>Kitasatosporales</taxon>
        <taxon>Streptomycetaceae</taxon>
        <taxon>Streptomyces</taxon>
    </lineage>
</organism>
<dbReference type="Pfam" id="PF11305">
    <property type="entry name" value="DUF3107"/>
    <property type="match status" value="1"/>
</dbReference>
<keyword evidence="3" id="KW-1185">Reference proteome</keyword>
<dbReference type="AlphaFoldDB" id="A0A370B1W6"/>
<evidence type="ECO:0000313" key="3">
    <source>
        <dbReference type="Proteomes" id="UP000253741"/>
    </source>
</evidence>
<feature type="compositionally biased region" description="Basic and acidic residues" evidence="1">
    <location>
        <begin position="115"/>
        <end position="125"/>
    </location>
</feature>
<name>A0A370B1W6_9ACTN</name>
<dbReference type="InterPro" id="IPR021456">
    <property type="entry name" value="DUF3107"/>
</dbReference>
<sequence>MCAEYGAADRATQTVRRDIAVEVKIGVQHTPREIVLESGQSAQEVERAVADALAGKAQLLSLTDDKGRKVLVPAERIAYVEIGEPAARRVGFGALCAVAAGRAGGTARFRSARSRGRERARKGCDTDTAGSHVLGATARTAVPPPAS</sequence>
<dbReference type="Proteomes" id="UP000253741">
    <property type="component" value="Unassembled WGS sequence"/>
</dbReference>
<proteinExistence type="predicted"/>
<gene>
    <name evidence="2" type="ORF">DVH02_23160</name>
</gene>
<reference evidence="2 3" key="1">
    <citation type="submission" date="2018-07" db="EMBL/GenBank/DDBJ databases">
        <title>Streptomyces species from bats.</title>
        <authorList>
            <person name="Dunlap C."/>
        </authorList>
    </citation>
    <scope>NUCLEOTIDE SEQUENCE [LARGE SCALE GENOMIC DNA]</scope>
    <source>
        <strain evidence="2 3">AC230</strain>
    </source>
</reference>
<accession>A0A370B1W6</accession>
<dbReference type="EMBL" id="QQNA01000196">
    <property type="protein sequence ID" value="RDG35830.1"/>
    <property type="molecule type" value="Genomic_DNA"/>
</dbReference>
<evidence type="ECO:0000313" key="2">
    <source>
        <dbReference type="EMBL" id="RDG35830.1"/>
    </source>
</evidence>
<comment type="caution">
    <text evidence="2">The sequence shown here is derived from an EMBL/GenBank/DDBJ whole genome shotgun (WGS) entry which is preliminary data.</text>
</comment>
<protein>
    <submittedName>
        <fullName evidence="2">DUF3107 domain-containing protein</fullName>
    </submittedName>
</protein>
<dbReference type="OrthoDB" id="3268468at2"/>